<dbReference type="Proteomes" id="UP000634136">
    <property type="component" value="Unassembled WGS sequence"/>
</dbReference>
<name>A0A834SDI5_9FABA</name>
<protein>
    <submittedName>
        <fullName evidence="1">Uncharacterized protein</fullName>
    </submittedName>
</protein>
<accession>A0A834SDI5</accession>
<keyword evidence="2" id="KW-1185">Reference proteome</keyword>
<sequence length="139" mass="15827">MVITKIAQYMRIDLSSYDFGVAKAQAKYDHRLLLNMGYLKIGNEWEPLEEPVIEVSEEEGFSNEMRLPKVETTFSDAASSQRSTPMVEYEYITEKPSKANSSTITFRLSSSQTQQSSKVHPTKANLWATLFTFRGTQSK</sequence>
<dbReference type="EMBL" id="JAAIUW010000013">
    <property type="protein sequence ID" value="KAF7802195.1"/>
    <property type="molecule type" value="Genomic_DNA"/>
</dbReference>
<proteinExistence type="predicted"/>
<evidence type="ECO:0000313" key="1">
    <source>
        <dbReference type="EMBL" id="KAF7802195.1"/>
    </source>
</evidence>
<reference evidence="1" key="1">
    <citation type="submission" date="2020-09" db="EMBL/GenBank/DDBJ databases">
        <title>Genome-Enabled Discovery of Anthraquinone Biosynthesis in Senna tora.</title>
        <authorList>
            <person name="Kang S.-H."/>
            <person name="Pandey R.P."/>
            <person name="Lee C.-M."/>
            <person name="Sim J.-S."/>
            <person name="Jeong J.-T."/>
            <person name="Choi B.-S."/>
            <person name="Jung M."/>
            <person name="Ginzburg D."/>
            <person name="Zhao K."/>
            <person name="Won S.Y."/>
            <person name="Oh T.-J."/>
            <person name="Yu Y."/>
            <person name="Kim N.-H."/>
            <person name="Lee O.R."/>
            <person name="Lee T.-H."/>
            <person name="Bashyal P."/>
            <person name="Kim T.-S."/>
            <person name="Lee W.-H."/>
            <person name="Kawkins C."/>
            <person name="Kim C.-K."/>
            <person name="Kim J.S."/>
            <person name="Ahn B.O."/>
            <person name="Rhee S.Y."/>
            <person name="Sohng J.K."/>
        </authorList>
    </citation>
    <scope>NUCLEOTIDE SEQUENCE</scope>
    <source>
        <tissue evidence="1">Leaf</tissue>
    </source>
</reference>
<comment type="caution">
    <text evidence="1">The sequence shown here is derived from an EMBL/GenBank/DDBJ whole genome shotgun (WGS) entry which is preliminary data.</text>
</comment>
<organism evidence="1 2">
    <name type="scientific">Senna tora</name>
    <dbReference type="NCBI Taxonomy" id="362788"/>
    <lineage>
        <taxon>Eukaryota</taxon>
        <taxon>Viridiplantae</taxon>
        <taxon>Streptophyta</taxon>
        <taxon>Embryophyta</taxon>
        <taxon>Tracheophyta</taxon>
        <taxon>Spermatophyta</taxon>
        <taxon>Magnoliopsida</taxon>
        <taxon>eudicotyledons</taxon>
        <taxon>Gunneridae</taxon>
        <taxon>Pentapetalae</taxon>
        <taxon>rosids</taxon>
        <taxon>fabids</taxon>
        <taxon>Fabales</taxon>
        <taxon>Fabaceae</taxon>
        <taxon>Caesalpinioideae</taxon>
        <taxon>Cassia clade</taxon>
        <taxon>Senna</taxon>
    </lineage>
</organism>
<dbReference type="AlphaFoldDB" id="A0A834SDI5"/>
<dbReference type="OrthoDB" id="1348817at2759"/>
<gene>
    <name evidence="1" type="ORF">G2W53_041306</name>
</gene>
<evidence type="ECO:0000313" key="2">
    <source>
        <dbReference type="Proteomes" id="UP000634136"/>
    </source>
</evidence>